<accession>A0AAV3YKG0</accession>
<evidence type="ECO:0000313" key="1">
    <source>
        <dbReference type="EMBL" id="GFN82886.1"/>
    </source>
</evidence>
<organism evidence="1 2">
    <name type="scientific">Plakobranchus ocellatus</name>
    <dbReference type="NCBI Taxonomy" id="259542"/>
    <lineage>
        <taxon>Eukaryota</taxon>
        <taxon>Metazoa</taxon>
        <taxon>Spiralia</taxon>
        <taxon>Lophotrochozoa</taxon>
        <taxon>Mollusca</taxon>
        <taxon>Gastropoda</taxon>
        <taxon>Heterobranchia</taxon>
        <taxon>Euthyneura</taxon>
        <taxon>Panpulmonata</taxon>
        <taxon>Sacoglossa</taxon>
        <taxon>Placobranchoidea</taxon>
        <taxon>Plakobranchidae</taxon>
        <taxon>Plakobranchus</taxon>
    </lineage>
</organism>
<gene>
    <name evidence="1" type="ORF">PoB_000939200</name>
</gene>
<dbReference type="Proteomes" id="UP000735302">
    <property type="component" value="Unassembled WGS sequence"/>
</dbReference>
<protein>
    <submittedName>
        <fullName evidence="1">Uncharacterized protein</fullName>
    </submittedName>
</protein>
<comment type="caution">
    <text evidence="1">The sequence shown here is derived from an EMBL/GenBank/DDBJ whole genome shotgun (WGS) entry which is preliminary data.</text>
</comment>
<keyword evidence="2" id="KW-1185">Reference proteome</keyword>
<evidence type="ECO:0000313" key="2">
    <source>
        <dbReference type="Proteomes" id="UP000735302"/>
    </source>
</evidence>
<name>A0AAV3YKG0_9GAST</name>
<dbReference type="AlphaFoldDB" id="A0AAV3YKG0"/>
<sequence>MSDNKDSQGLLAEILQCNRRTPDKSSGKVIFEISQAPCAINKQTFGAAPQIKTEELSKVFYPSPSRMALTWRASQKVGVDCLRYLPCDSNAIKFGDFLLCYTAFKLGLVERLLQRCKGCFRSRVYFDDFLPWTGRDAPEVEFQEASVHPVDNGA</sequence>
<reference evidence="1 2" key="1">
    <citation type="journal article" date="2021" name="Elife">
        <title>Chloroplast acquisition without the gene transfer in kleptoplastic sea slugs, Plakobranchus ocellatus.</title>
        <authorList>
            <person name="Maeda T."/>
            <person name="Takahashi S."/>
            <person name="Yoshida T."/>
            <person name="Shimamura S."/>
            <person name="Takaki Y."/>
            <person name="Nagai Y."/>
            <person name="Toyoda A."/>
            <person name="Suzuki Y."/>
            <person name="Arimoto A."/>
            <person name="Ishii H."/>
            <person name="Satoh N."/>
            <person name="Nishiyama T."/>
            <person name="Hasebe M."/>
            <person name="Maruyama T."/>
            <person name="Minagawa J."/>
            <person name="Obokata J."/>
            <person name="Shigenobu S."/>
        </authorList>
    </citation>
    <scope>NUCLEOTIDE SEQUENCE [LARGE SCALE GENOMIC DNA]</scope>
</reference>
<dbReference type="EMBL" id="BLXT01001042">
    <property type="protein sequence ID" value="GFN82886.1"/>
    <property type="molecule type" value="Genomic_DNA"/>
</dbReference>
<proteinExistence type="predicted"/>